<proteinExistence type="predicted"/>
<accession>A0AAQ0ER16</accession>
<gene>
    <name evidence="1" type="ORF">KZX48_20110</name>
</gene>
<dbReference type="EMBL" id="CP080107">
    <property type="protein sequence ID" value="QYD26279.1"/>
    <property type="molecule type" value="Genomic_DNA"/>
</dbReference>
<dbReference type="AlphaFoldDB" id="A0AAQ0ER16"/>
<sequence length="113" mass="11908">MGGAKYVTSRGSNANGAWVIWSDGAIEVMGYGVILDNGLATVNYPIALPGISRYISIAERLSADPGTTPNYAHSSMIIDALTTNVGFKARCTMAATGAPSNNGFSWRVYYAPI</sequence>
<dbReference type="Proteomes" id="UP000826990">
    <property type="component" value="Chromosome"/>
</dbReference>
<protein>
    <recommendedName>
        <fullName evidence="3">Phage tail protein</fullName>
    </recommendedName>
</protein>
<evidence type="ECO:0008006" key="3">
    <source>
        <dbReference type="Google" id="ProtNLM"/>
    </source>
</evidence>
<evidence type="ECO:0000313" key="2">
    <source>
        <dbReference type="Proteomes" id="UP000826990"/>
    </source>
</evidence>
<evidence type="ECO:0000313" key="1">
    <source>
        <dbReference type="EMBL" id="QYD26279.1"/>
    </source>
</evidence>
<reference evidence="1" key="1">
    <citation type="submission" date="2021-07" db="EMBL/GenBank/DDBJ databases">
        <title>Characterization of Emerging Pathogens Carrying KPC-2 Gene in IncP-6 Plasmids Isolated from Urban Sewage in Argentina.</title>
        <authorList>
            <person name="Ghiglione B."/>
            <person name="Haim M.S."/>
            <person name="Dropa M."/>
        </authorList>
    </citation>
    <scope>NUCLEOTIDE SEQUENCE</scope>
    <source>
        <strain evidence="1">WW-19C</strain>
    </source>
</reference>
<name>A0AAQ0ER16_ENTAS</name>
<organism evidence="1 2">
    <name type="scientific">Enterobacter asburiae</name>
    <dbReference type="NCBI Taxonomy" id="61645"/>
    <lineage>
        <taxon>Bacteria</taxon>
        <taxon>Pseudomonadati</taxon>
        <taxon>Pseudomonadota</taxon>
        <taxon>Gammaproteobacteria</taxon>
        <taxon>Enterobacterales</taxon>
        <taxon>Enterobacteriaceae</taxon>
        <taxon>Enterobacter</taxon>
        <taxon>Enterobacter cloacae complex</taxon>
    </lineage>
</organism>